<feature type="non-terminal residue" evidence="4">
    <location>
        <position position="127"/>
    </location>
</feature>
<dbReference type="PROSITE" id="PS50088">
    <property type="entry name" value="ANK_REPEAT"/>
    <property type="match status" value="2"/>
</dbReference>
<gene>
    <name evidence="4" type="ORF">CC86DRAFT_242651</name>
</gene>
<dbReference type="AlphaFoldDB" id="A0A6A6ZWM5"/>
<dbReference type="PANTHER" id="PTHR24198:SF165">
    <property type="entry name" value="ANKYRIN REPEAT-CONTAINING PROTEIN-RELATED"/>
    <property type="match status" value="1"/>
</dbReference>
<name>A0A6A6ZWM5_9PLEO</name>
<feature type="repeat" description="ANK" evidence="3">
    <location>
        <begin position="35"/>
        <end position="67"/>
    </location>
</feature>
<evidence type="ECO:0000256" key="2">
    <source>
        <dbReference type="ARBA" id="ARBA00023043"/>
    </source>
</evidence>
<dbReference type="SMART" id="SM00248">
    <property type="entry name" value="ANK"/>
    <property type="match status" value="3"/>
</dbReference>
<proteinExistence type="predicted"/>
<sequence>AKGCTTLHIVAGTKQPKLIDLLLEISVGVDVYDASGRTPLHWAARVGRIDSISRLLHRGASPRALVERIRTPFMDATITSSGSIEAIASLIRFETDRTSTDRQGQTALYRAAIGSSVEGFVYLLQAG</sequence>
<evidence type="ECO:0000256" key="1">
    <source>
        <dbReference type="ARBA" id="ARBA00022737"/>
    </source>
</evidence>
<dbReference type="Proteomes" id="UP000799424">
    <property type="component" value="Unassembled WGS sequence"/>
</dbReference>
<evidence type="ECO:0000313" key="4">
    <source>
        <dbReference type="EMBL" id="KAF2825432.1"/>
    </source>
</evidence>
<keyword evidence="5" id="KW-1185">Reference proteome</keyword>
<dbReference type="PANTHER" id="PTHR24198">
    <property type="entry name" value="ANKYRIN REPEAT AND PROTEIN KINASE DOMAIN-CONTAINING PROTEIN"/>
    <property type="match status" value="1"/>
</dbReference>
<dbReference type="EMBL" id="MU006228">
    <property type="protein sequence ID" value="KAF2825432.1"/>
    <property type="molecule type" value="Genomic_DNA"/>
</dbReference>
<dbReference type="OrthoDB" id="341259at2759"/>
<dbReference type="InterPro" id="IPR002110">
    <property type="entry name" value="Ankyrin_rpt"/>
</dbReference>
<dbReference type="Gene3D" id="1.25.40.20">
    <property type="entry name" value="Ankyrin repeat-containing domain"/>
    <property type="match status" value="1"/>
</dbReference>
<keyword evidence="2 3" id="KW-0040">ANK repeat</keyword>
<feature type="non-terminal residue" evidence="4">
    <location>
        <position position="1"/>
    </location>
</feature>
<evidence type="ECO:0000313" key="5">
    <source>
        <dbReference type="Proteomes" id="UP000799424"/>
    </source>
</evidence>
<dbReference type="Pfam" id="PF12796">
    <property type="entry name" value="Ank_2"/>
    <property type="match status" value="1"/>
</dbReference>
<dbReference type="SUPFAM" id="SSF48403">
    <property type="entry name" value="Ankyrin repeat"/>
    <property type="match status" value="1"/>
</dbReference>
<feature type="repeat" description="ANK" evidence="3">
    <location>
        <begin position="2"/>
        <end position="34"/>
    </location>
</feature>
<dbReference type="InterPro" id="IPR036770">
    <property type="entry name" value="Ankyrin_rpt-contain_sf"/>
</dbReference>
<protein>
    <submittedName>
        <fullName evidence="4">Ankyrin</fullName>
    </submittedName>
</protein>
<evidence type="ECO:0000256" key="3">
    <source>
        <dbReference type="PROSITE-ProRule" id="PRU00023"/>
    </source>
</evidence>
<reference evidence="4" key="1">
    <citation type="journal article" date="2020" name="Stud. Mycol.">
        <title>101 Dothideomycetes genomes: a test case for predicting lifestyles and emergence of pathogens.</title>
        <authorList>
            <person name="Haridas S."/>
            <person name="Albert R."/>
            <person name="Binder M."/>
            <person name="Bloem J."/>
            <person name="Labutti K."/>
            <person name="Salamov A."/>
            <person name="Andreopoulos B."/>
            <person name="Baker S."/>
            <person name="Barry K."/>
            <person name="Bills G."/>
            <person name="Bluhm B."/>
            <person name="Cannon C."/>
            <person name="Castanera R."/>
            <person name="Culley D."/>
            <person name="Daum C."/>
            <person name="Ezra D."/>
            <person name="Gonzalez J."/>
            <person name="Henrissat B."/>
            <person name="Kuo A."/>
            <person name="Liang C."/>
            <person name="Lipzen A."/>
            <person name="Lutzoni F."/>
            <person name="Magnuson J."/>
            <person name="Mondo S."/>
            <person name="Nolan M."/>
            <person name="Ohm R."/>
            <person name="Pangilinan J."/>
            <person name="Park H.-J."/>
            <person name="Ramirez L."/>
            <person name="Alfaro M."/>
            <person name="Sun H."/>
            <person name="Tritt A."/>
            <person name="Yoshinaga Y."/>
            <person name="Zwiers L.-H."/>
            <person name="Turgeon B."/>
            <person name="Goodwin S."/>
            <person name="Spatafora J."/>
            <person name="Crous P."/>
            <person name="Grigoriev I."/>
        </authorList>
    </citation>
    <scope>NUCLEOTIDE SEQUENCE</scope>
    <source>
        <strain evidence="4">CBS 113818</strain>
    </source>
</reference>
<dbReference type="PROSITE" id="PS50297">
    <property type="entry name" value="ANK_REP_REGION"/>
    <property type="match status" value="1"/>
</dbReference>
<accession>A0A6A6ZWM5</accession>
<organism evidence="4 5">
    <name type="scientific">Ophiobolus disseminans</name>
    <dbReference type="NCBI Taxonomy" id="1469910"/>
    <lineage>
        <taxon>Eukaryota</taxon>
        <taxon>Fungi</taxon>
        <taxon>Dikarya</taxon>
        <taxon>Ascomycota</taxon>
        <taxon>Pezizomycotina</taxon>
        <taxon>Dothideomycetes</taxon>
        <taxon>Pleosporomycetidae</taxon>
        <taxon>Pleosporales</taxon>
        <taxon>Pleosporineae</taxon>
        <taxon>Phaeosphaeriaceae</taxon>
        <taxon>Ophiobolus</taxon>
    </lineage>
</organism>
<keyword evidence="1" id="KW-0677">Repeat</keyword>